<dbReference type="EMBL" id="LZKQ01000071">
    <property type="protein sequence ID" value="OBI88531.1"/>
    <property type="molecule type" value="Genomic_DNA"/>
</dbReference>
<evidence type="ECO:0008006" key="4">
    <source>
        <dbReference type="Google" id="ProtNLM"/>
    </source>
</evidence>
<keyword evidence="1" id="KW-0472">Membrane</keyword>
<protein>
    <recommendedName>
        <fullName evidence="4">DUF3159 domain-containing protein</fullName>
    </recommendedName>
</protein>
<dbReference type="eggNOG" id="ENOG5031MNQ">
    <property type="taxonomic scope" value="Bacteria"/>
</dbReference>
<feature type="transmembrane region" description="Helical" evidence="1">
    <location>
        <begin position="40"/>
        <end position="60"/>
    </location>
</feature>
<comment type="caution">
    <text evidence="2">The sequence shown here is derived from an EMBL/GenBank/DDBJ whole genome shotgun (WGS) entry which is preliminary data.</text>
</comment>
<keyword evidence="1" id="KW-0812">Transmembrane</keyword>
<dbReference type="PIRSF" id="PIRSF010219">
    <property type="entry name" value="UCP010219"/>
    <property type="match status" value="1"/>
</dbReference>
<dbReference type="AlphaFoldDB" id="A0A1A3CRC9"/>
<evidence type="ECO:0000313" key="2">
    <source>
        <dbReference type="EMBL" id="OBI88531.1"/>
    </source>
</evidence>
<evidence type="ECO:0000256" key="1">
    <source>
        <dbReference type="SAM" id="Phobius"/>
    </source>
</evidence>
<keyword evidence="1" id="KW-1133">Transmembrane helix</keyword>
<evidence type="ECO:0000313" key="3">
    <source>
        <dbReference type="Proteomes" id="UP000093795"/>
    </source>
</evidence>
<gene>
    <name evidence="2" type="ORF">A9X01_14980</name>
</gene>
<dbReference type="STRING" id="1790.A5645_16725"/>
<feature type="transmembrane region" description="Helical" evidence="1">
    <location>
        <begin position="91"/>
        <end position="112"/>
    </location>
</feature>
<accession>A0A1A3CRC9</accession>
<dbReference type="RefSeq" id="WP_065120016.1">
    <property type="nucleotide sequence ID" value="NZ_LZKQ01000071.1"/>
</dbReference>
<proteinExistence type="predicted"/>
<dbReference type="Proteomes" id="UP000093795">
    <property type="component" value="Unassembled WGS sequence"/>
</dbReference>
<dbReference type="Pfam" id="PF11361">
    <property type="entry name" value="DUF3159"/>
    <property type="match status" value="1"/>
</dbReference>
<sequence>MSDNRYNAERLLAQAGGVSGLIYSSLPVVTFVIASSVAGLLPAIVSALITAGLVLVWRLIRRDSVQPAVSGFFGVAVCALIAYLVGQSKGYFLLGIWMSLVWAVVFAISILIRRPVVGYLWAWASGRDNSWRGVPRALYAFDIATLSWTLVFLARFAVQGHLYELGKTGWLGVARIAMGWPLTALAALVTYGAIRAVLRVTTEQERAVDEDPVLD</sequence>
<feature type="transmembrane region" description="Helical" evidence="1">
    <location>
        <begin position="12"/>
        <end position="34"/>
    </location>
</feature>
<organism evidence="2 3">
    <name type="scientific">Mycobacterium asiaticum</name>
    <dbReference type="NCBI Taxonomy" id="1790"/>
    <lineage>
        <taxon>Bacteria</taxon>
        <taxon>Bacillati</taxon>
        <taxon>Actinomycetota</taxon>
        <taxon>Actinomycetes</taxon>
        <taxon>Mycobacteriales</taxon>
        <taxon>Mycobacteriaceae</taxon>
        <taxon>Mycobacterium</taxon>
    </lineage>
</organism>
<feature type="transmembrane region" description="Helical" evidence="1">
    <location>
        <begin position="137"/>
        <end position="158"/>
    </location>
</feature>
<reference evidence="2 3" key="1">
    <citation type="submission" date="2016-06" db="EMBL/GenBank/DDBJ databases">
        <authorList>
            <person name="Kjaerup R.B."/>
            <person name="Dalgaard T.S."/>
            <person name="Juul-Madsen H.R."/>
        </authorList>
    </citation>
    <scope>NUCLEOTIDE SEQUENCE [LARGE SCALE GENOMIC DNA]</scope>
    <source>
        <strain evidence="2 3">1081914.2</strain>
    </source>
</reference>
<name>A0A1A3CRC9_MYCAS</name>
<dbReference type="OrthoDB" id="5244221at2"/>
<feature type="transmembrane region" description="Helical" evidence="1">
    <location>
        <begin position="178"/>
        <end position="198"/>
    </location>
</feature>
<feature type="transmembrane region" description="Helical" evidence="1">
    <location>
        <begin position="67"/>
        <end position="85"/>
    </location>
</feature>
<dbReference type="InterPro" id="IPR016566">
    <property type="entry name" value="UCP010219"/>
</dbReference>